<protein>
    <submittedName>
        <fullName evidence="2">Uncharacterized protein</fullName>
    </submittedName>
</protein>
<evidence type="ECO:0000313" key="2">
    <source>
        <dbReference type="EMBL" id="GAO48751.1"/>
    </source>
</evidence>
<evidence type="ECO:0000313" key="3">
    <source>
        <dbReference type="Proteomes" id="UP000033140"/>
    </source>
</evidence>
<keyword evidence="3" id="KW-1185">Reference proteome</keyword>
<feature type="compositionally biased region" description="Acidic residues" evidence="1">
    <location>
        <begin position="181"/>
        <end position="193"/>
    </location>
</feature>
<dbReference type="EMBL" id="BACD03000017">
    <property type="protein sequence ID" value="GAO48751.1"/>
    <property type="molecule type" value="Genomic_DNA"/>
</dbReference>
<gene>
    <name evidence="2" type="ORF">G7K_2920-t1</name>
</gene>
<feature type="compositionally biased region" description="Acidic residues" evidence="1">
    <location>
        <begin position="274"/>
        <end position="288"/>
    </location>
</feature>
<accession>A0A0E9NGC0</accession>
<reference evidence="2 3" key="3">
    <citation type="journal article" date="2015" name="Genome Announc.">
        <title>Draft Genome Sequence of the Archiascomycetous Yeast Saitoella complicata.</title>
        <authorList>
            <person name="Yamauchi K."/>
            <person name="Kondo S."/>
            <person name="Hamamoto M."/>
            <person name="Takahashi Y."/>
            <person name="Ogura Y."/>
            <person name="Hayashi T."/>
            <person name="Nishida H."/>
        </authorList>
    </citation>
    <scope>NUCLEOTIDE SEQUENCE [LARGE SCALE GENOMIC DNA]</scope>
    <source>
        <strain evidence="2 3">NRRL Y-17804</strain>
    </source>
</reference>
<sequence length="376" mass="41646">MQTDLGIVVRYSLPLSIYQEDEPITMPRPRRAPKKAPPMPTAATASTDLPSPIKPANKGVTELREKGEGARPLVSSTPVKEAGGKFGEGLELAVSPIRAGGRNVLEDEGGDEGLLPSPTTEERVLERETEEAEESEEVDVRGGAGVEPSSDDPFGFKSTSRKFGAQLRSTIPKTRPRAIPEAEEEEEEDEEDVQGVPETQVQTEGGDEDDSELSDAQSIATDDNSLELPSSPPKPAPKQRKAEAKGKALRTVDLESLLPRRRTRSGKKKGTYDMSDEDDEDEDEEKCSEDELARSRRRKAKRVASPKKRTHPQKRARTRTRTVSNREEEDSEPELEAPVVDNKVREESRRVRKQFAEVDKWELEVETVSVDLSSQP</sequence>
<evidence type="ECO:0000256" key="1">
    <source>
        <dbReference type="SAM" id="MobiDB-lite"/>
    </source>
</evidence>
<comment type="caution">
    <text evidence="2">The sequence shown here is derived from an EMBL/GenBank/DDBJ whole genome shotgun (WGS) entry which is preliminary data.</text>
</comment>
<name>A0A0E9NGC0_SAICN</name>
<feature type="compositionally biased region" description="Basic residues" evidence="1">
    <location>
        <begin position="295"/>
        <end position="320"/>
    </location>
</feature>
<reference evidence="2 3" key="2">
    <citation type="journal article" date="2014" name="J. Gen. Appl. Microbiol.">
        <title>The early diverging ascomycetous budding yeast Saitoella complicata has three histone deacetylases belonging to the Clr6, Hos2, and Rpd3 lineages.</title>
        <authorList>
            <person name="Nishida H."/>
            <person name="Matsumoto T."/>
            <person name="Kondo S."/>
            <person name="Hamamoto M."/>
            <person name="Yoshikawa H."/>
        </authorList>
    </citation>
    <scope>NUCLEOTIDE SEQUENCE [LARGE SCALE GENOMIC DNA]</scope>
    <source>
        <strain evidence="2 3">NRRL Y-17804</strain>
    </source>
</reference>
<feature type="compositionally biased region" description="Basic and acidic residues" evidence="1">
    <location>
        <begin position="240"/>
        <end position="253"/>
    </location>
</feature>
<dbReference type="AlphaFoldDB" id="A0A0E9NGC0"/>
<feature type="region of interest" description="Disordered" evidence="1">
    <location>
        <begin position="22"/>
        <end position="340"/>
    </location>
</feature>
<reference evidence="2 3" key="1">
    <citation type="journal article" date="2011" name="J. Gen. Appl. Microbiol.">
        <title>Draft genome sequencing of the enigmatic yeast Saitoella complicata.</title>
        <authorList>
            <person name="Nishida H."/>
            <person name="Hamamoto M."/>
            <person name="Sugiyama J."/>
        </authorList>
    </citation>
    <scope>NUCLEOTIDE SEQUENCE [LARGE SCALE GENOMIC DNA]</scope>
    <source>
        <strain evidence="2 3">NRRL Y-17804</strain>
    </source>
</reference>
<organism evidence="2 3">
    <name type="scientific">Saitoella complicata (strain BCRC 22490 / CBS 7301 / JCM 7358 / NBRC 10748 / NRRL Y-17804)</name>
    <dbReference type="NCBI Taxonomy" id="698492"/>
    <lineage>
        <taxon>Eukaryota</taxon>
        <taxon>Fungi</taxon>
        <taxon>Dikarya</taxon>
        <taxon>Ascomycota</taxon>
        <taxon>Taphrinomycotina</taxon>
        <taxon>Taphrinomycotina incertae sedis</taxon>
        <taxon>Saitoella</taxon>
    </lineage>
</organism>
<dbReference type="Proteomes" id="UP000033140">
    <property type="component" value="Unassembled WGS sequence"/>
</dbReference>
<feature type="compositionally biased region" description="Basic residues" evidence="1">
    <location>
        <begin position="259"/>
        <end position="269"/>
    </location>
</feature>
<proteinExistence type="predicted"/>
<feature type="compositionally biased region" description="Acidic residues" evidence="1">
    <location>
        <begin position="128"/>
        <end position="137"/>
    </location>
</feature>